<dbReference type="PROSITE" id="PS50222">
    <property type="entry name" value="EF_HAND_2"/>
    <property type="match status" value="2"/>
</dbReference>
<dbReference type="InterPro" id="IPR002048">
    <property type="entry name" value="EF_hand_dom"/>
</dbReference>
<dbReference type="InterPro" id="IPR050230">
    <property type="entry name" value="CALM/Myosin/TropC-like"/>
</dbReference>
<dbReference type="PANTHER" id="PTHR23048:SF0">
    <property type="entry name" value="CALMODULIN LIKE 3"/>
    <property type="match status" value="1"/>
</dbReference>
<gene>
    <name evidence="4" type="primary">LOC117575600</name>
</gene>
<dbReference type="SUPFAM" id="SSF47473">
    <property type="entry name" value="EF-hand"/>
    <property type="match status" value="1"/>
</dbReference>
<proteinExistence type="predicted"/>
<feature type="domain" description="EF-hand" evidence="2">
    <location>
        <begin position="25"/>
        <end position="60"/>
    </location>
</feature>
<accession>A0A6P8XRK7</accession>
<evidence type="ECO:0000313" key="4">
    <source>
        <dbReference type="RefSeq" id="XP_034115759.1"/>
    </source>
</evidence>
<dbReference type="GO" id="GO:0005509">
    <property type="term" value="F:calcium ion binding"/>
    <property type="evidence" value="ECO:0007669"/>
    <property type="project" value="InterPro"/>
</dbReference>
<feature type="domain" description="EF-hand" evidence="2">
    <location>
        <begin position="98"/>
        <end position="133"/>
    </location>
</feature>
<dbReference type="OrthoDB" id="26525at2759"/>
<dbReference type="CDD" id="cd00051">
    <property type="entry name" value="EFh"/>
    <property type="match status" value="1"/>
</dbReference>
<dbReference type="PANTHER" id="PTHR23048">
    <property type="entry name" value="MYOSIN LIGHT CHAIN 1, 3"/>
    <property type="match status" value="1"/>
</dbReference>
<sequence length="166" mass="19464">MDTDFDYGTPPPEERLIREHTLTAEQEADLTEAFTLFDTKNQGYISMKQLKDIMHAVAHNPLEHELQEYYNEYDPNSTDELYLSDFLHLMSERYKDMTPEDEVILAFQVFDKDDNGYIHENEFRQIMSTMGDPMDPDDVDQIILDADSNTEGNILYRNFVAMMSEK</sequence>
<evidence type="ECO:0000313" key="3">
    <source>
        <dbReference type="Proteomes" id="UP000515160"/>
    </source>
</evidence>
<dbReference type="Pfam" id="PF14658">
    <property type="entry name" value="EF-hand_9"/>
    <property type="match status" value="1"/>
</dbReference>
<dbReference type="GeneID" id="117575600"/>
<dbReference type="InterPro" id="IPR011992">
    <property type="entry name" value="EF-hand-dom_pair"/>
</dbReference>
<evidence type="ECO:0000259" key="2">
    <source>
        <dbReference type="PROSITE" id="PS50222"/>
    </source>
</evidence>
<name>A0A6P8XRK7_DROAB</name>
<keyword evidence="1" id="KW-0677">Repeat</keyword>
<dbReference type="Pfam" id="PF13499">
    <property type="entry name" value="EF-hand_7"/>
    <property type="match status" value="1"/>
</dbReference>
<dbReference type="Gene3D" id="1.10.238.10">
    <property type="entry name" value="EF-hand"/>
    <property type="match status" value="1"/>
</dbReference>
<protein>
    <submittedName>
        <fullName evidence="4">Uncharacterized protein LOC117575600</fullName>
    </submittedName>
</protein>
<dbReference type="FunFam" id="1.10.238.10:FF:000001">
    <property type="entry name" value="Calmodulin 1"/>
    <property type="match status" value="1"/>
</dbReference>
<dbReference type="GO" id="GO:0016460">
    <property type="term" value="C:myosin II complex"/>
    <property type="evidence" value="ECO:0007669"/>
    <property type="project" value="TreeGrafter"/>
</dbReference>
<dbReference type="AlphaFoldDB" id="A0A6P8XRK7"/>
<evidence type="ECO:0000256" key="1">
    <source>
        <dbReference type="ARBA" id="ARBA00022737"/>
    </source>
</evidence>
<dbReference type="Proteomes" id="UP000515160">
    <property type="component" value="Chromosome 2R"/>
</dbReference>
<keyword evidence="3" id="KW-1185">Reference proteome</keyword>
<reference evidence="4" key="1">
    <citation type="submission" date="2025-08" db="UniProtKB">
        <authorList>
            <consortium name="RefSeq"/>
        </authorList>
    </citation>
    <scope>IDENTIFICATION</scope>
    <source>
        <strain evidence="4">15112-1751.03</strain>
        <tissue evidence="4">Whole Adult</tissue>
    </source>
</reference>
<dbReference type="InterPro" id="IPR039508">
    <property type="entry name" value="KASH5_EF-hand-like_dom"/>
</dbReference>
<organism evidence="3 4">
    <name type="scientific">Drosophila albomicans</name>
    <name type="common">Fruit fly</name>
    <dbReference type="NCBI Taxonomy" id="7291"/>
    <lineage>
        <taxon>Eukaryota</taxon>
        <taxon>Metazoa</taxon>
        <taxon>Ecdysozoa</taxon>
        <taxon>Arthropoda</taxon>
        <taxon>Hexapoda</taxon>
        <taxon>Insecta</taxon>
        <taxon>Pterygota</taxon>
        <taxon>Neoptera</taxon>
        <taxon>Endopterygota</taxon>
        <taxon>Diptera</taxon>
        <taxon>Brachycera</taxon>
        <taxon>Muscomorpha</taxon>
        <taxon>Ephydroidea</taxon>
        <taxon>Drosophilidae</taxon>
        <taxon>Drosophila</taxon>
    </lineage>
</organism>
<dbReference type="RefSeq" id="XP_034115759.1">
    <property type="nucleotide sequence ID" value="XM_034259868.2"/>
</dbReference>
<dbReference type="SMART" id="SM00054">
    <property type="entry name" value="EFh"/>
    <property type="match status" value="4"/>
</dbReference>